<dbReference type="InterPro" id="IPR001907">
    <property type="entry name" value="ClpP"/>
</dbReference>
<keyword evidence="5" id="KW-0472">Membrane</keyword>
<dbReference type="InterPro" id="IPR002142">
    <property type="entry name" value="Peptidase_S49"/>
</dbReference>
<accession>B4D455</accession>
<reference evidence="7 8" key="1">
    <citation type="journal article" date="2011" name="J. Bacteriol.">
        <title>Genome sequence of Chthoniobacter flavus Ellin428, an aerobic heterotrophic soil bacterium.</title>
        <authorList>
            <person name="Kant R."/>
            <person name="van Passel M.W."/>
            <person name="Palva A."/>
            <person name="Lucas S."/>
            <person name="Lapidus A."/>
            <person name="Glavina Del Rio T."/>
            <person name="Dalin E."/>
            <person name="Tice H."/>
            <person name="Bruce D."/>
            <person name="Goodwin L."/>
            <person name="Pitluck S."/>
            <person name="Larimer F.W."/>
            <person name="Land M.L."/>
            <person name="Hauser L."/>
            <person name="Sangwan P."/>
            <person name="de Vos W.M."/>
            <person name="Janssen P.H."/>
            <person name="Smidt H."/>
        </authorList>
    </citation>
    <scope>NUCLEOTIDE SEQUENCE [LARGE SCALE GENOMIC DNA]</scope>
    <source>
        <strain evidence="7 8">Ellin428</strain>
    </source>
</reference>
<dbReference type="Gene3D" id="6.20.330.10">
    <property type="match status" value="1"/>
</dbReference>
<dbReference type="SUPFAM" id="SSF52096">
    <property type="entry name" value="ClpP/crotonase"/>
    <property type="match status" value="1"/>
</dbReference>
<feature type="domain" description="Peptidase S49" evidence="6">
    <location>
        <begin position="141"/>
        <end position="289"/>
    </location>
</feature>
<sequence precursor="true">MTQKNSGCLWMLAGFGLCLGFLTVLAIVFIVASGNSVRTVVMPRAPRFEESVVVDAKPTKDGKVTDSKIALIYLRGVISSSEPGALGESMVDDLKIQLEQAATDEKVKAVVLYVDSPGGEVTASDSIYDAVRKVREGGYGKKKPVVVYMGSLAASGGYYISCAGTWLMANETTLTGSIGVIMQSLNYKELFGKLGLQTVTFKSGQFKDMLSGSRDLTQEERDYIQKMVMDTYGKFVGIVAKERKLNEDELRHGLADGRVISGKDALAAKLINATGEVEDAYAKAMELGNARGATVIRYESPFKLGKLFRLLGQSEKTSVEVNLANTIRPKLEAGRLYFLPGSYAP</sequence>
<dbReference type="InterPro" id="IPR004635">
    <property type="entry name" value="Pept_S49_SppA"/>
</dbReference>
<protein>
    <submittedName>
        <fullName evidence="7">Signal peptide peptidase SppA, 36K type</fullName>
    </submittedName>
</protein>
<dbReference type="Pfam" id="PF01343">
    <property type="entry name" value="Peptidase_S49"/>
    <property type="match status" value="1"/>
</dbReference>
<evidence type="ECO:0000313" key="7">
    <source>
        <dbReference type="EMBL" id="EDY18656.1"/>
    </source>
</evidence>
<dbReference type="AlphaFoldDB" id="B4D455"/>
<dbReference type="GO" id="GO:0004176">
    <property type="term" value="F:ATP-dependent peptidase activity"/>
    <property type="evidence" value="ECO:0007669"/>
    <property type="project" value="InterPro"/>
</dbReference>
<dbReference type="GO" id="GO:0004252">
    <property type="term" value="F:serine-type endopeptidase activity"/>
    <property type="evidence" value="ECO:0007669"/>
    <property type="project" value="InterPro"/>
</dbReference>
<dbReference type="FunCoup" id="B4D455">
    <property type="interactions" value="97"/>
</dbReference>
<dbReference type="NCBIfam" id="TIGR00706">
    <property type="entry name" value="SppA_dom"/>
    <property type="match status" value="1"/>
</dbReference>
<evidence type="ECO:0000256" key="3">
    <source>
        <dbReference type="ARBA" id="ARBA00022801"/>
    </source>
</evidence>
<gene>
    <name evidence="7" type="ORF">CfE428DRAFT_3693</name>
</gene>
<dbReference type="Proteomes" id="UP000005824">
    <property type="component" value="Unassembled WGS sequence"/>
</dbReference>
<evidence type="ECO:0000256" key="5">
    <source>
        <dbReference type="SAM" id="Phobius"/>
    </source>
</evidence>
<keyword evidence="5" id="KW-0812">Transmembrane</keyword>
<keyword evidence="3" id="KW-0378">Hydrolase</keyword>
<keyword evidence="8" id="KW-1185">Reference proteome</keyword>
<keyword evidence="2" id="KW-0645">Protease</keyword>
<dbReference type="InterPro" id="IPR029045">
    <property type="entry name" value="ClpP/crotonase-like_dom_sf"/>
</dbReference>
<dbReference type="Gene3D" id="3.90.226.10">
    <property type="entry name" value="2-enoyl-CoA Hydratase, Chain A, domain 1"/>
    <property type="match status" value="1"/>
</dbReference>
<feature type="transmembrane region" description="Helical" evidence="5">
    <location>
        <begin position="7"/>
        <end position="32"/>
    </location>
</feature>
<keyword evidence="5" id="KW-1133">Transmembrane helix</keyword>
<dbReference type="EMBL" id="ABVL01000011">
    <property type="protein sequence ID" value="EDY18656.1"/>
    <property type="molecule type" value="Genomic_DNA"/>
</dbReference>
<dbReference type="GO" id="GO:0006508">
    <property type="term" value="P:proteolysis"/>
    <property type="evidence" value="ECO:0007669"/>
    <property type="project" value="UniProtKB-KW"/>
</dbReference>
<organism evidence="7 8">
    <name type="scientific">Chthoniobacter flavus Ellin428</name>
    <dbReference type="NCBI Taxonomy" id="497964"/>
    <lineage>
        <taxon>Bacteria</taxon>
        <taxon>Pseudomonadati</taxon>
        <taxon>Verrucomicrobiota</taxon>
        <taxon>Spartobacteria</taxon>
        <taxon>Chthoniobacterales</taxon>
        <taxon>Chthoniobacteraceae</taxon>
        <taxon>Chthoniobacter</taxon>
    </lineage>
</organism>
<proteinExistence type="inferred from homology"/>
<evidence type="ECO:0000313" key="8">
    <source>
        <dbReference type="Proteomes" id="UP000005824"/>
    </source>
</evidence>
<comment type="caution">
    <text evidence="7">The sequence shown here is derived from an EMBL/GenBank/DDBJ whole genome shotgun (WGS) entry which is preliminary data.</text>
</comment>
<dbReference type="eggNOG" id="COG0616">
    <property type="taxonomic scope" value="Bacteria"/>
</dbReference>
<evidence type="ECO:0000256" key="1">
    <source>
        <dbReference type="ARBA" id="ARBA00008683"/>
    </source>
</evidence>
<dbReference type="InParanoid" id="B4D455"/>
<evidence type="ECO:0000259" key="6">
    <source>
        <dbReference type="Pfam" id="PF01343"/>
    </source>
</evidence>
<evidence type="ECO:0000256" key="4">
    <source>
        <dbReference type="ARBA" id="ARBA00022825"/>
    </source>
</evidence>
<keyword evidence="4" id="KW-0720">Serine protease</keyword>
<dbReference type="CDD" id="cd07023">
    <property type="entry name" value="S49_Sppa_N_C"/>
    <property type="match status" value="1"/>
</dbReference>
<dbReference type="STRING" id="497964.CfE428DRAFT_3693"/>
<dbReference type="RefSeq" id="WP_006981018.1">
    <property type="nucleotide sequence ID" value="NZ_ABVL01000011.1"/>
</dbReference>
<evidence type="ECO:0000256" key="2">
    <source>
        <dbReference type="ARBA" id="ARBA00022670"/>
    </source>
</evidence>
<dbReference type="PANTHER" id="PTHR42987">
    <property type="entry name" value="PEPTIDASE S49"/>
    <property type="match status" value="1"/>
</dbReference>
<dbReference type="InterPro" id="IPR047272">
    <property type="entry name" value="S49_SppA_C"/>
</dbReference>
<name>B4D455_9BACT</name>
<dbReference type="PRINTS" id="PR00127">
    <property type="entry name" value="CLPPROTEASEP"/>
</dbReference>
<dbReference type="PANTHER" id="PTHR42987:SF4">
    <property type="entry name" value="PROTEASE SOHB-RELATED"/>
    <property type="match status" value="1"/>
</dbReference>
<comment type="similarity">
    <text evidence="1">Belongs to the peptidase S49 family.</text>
</comment>